<feature type="active site" description="Nucleophile" evidence="7">
    <location>
        <position position="449"/>
    </location>
</feature>
<dbReference type="Gene3D" id="2.60.120.260">
    <property type="entry name" value="Galactose-binding domain-like"/>
    <property type="match status" value="1"/>
</dbReference>
<organism evidence="10 11">
    <name type="scientific">Crotalaria pallida</name>
    <name type="common">Smooth rattlebox</name>
    <name type="synonym">Crotalaria striata</name>
    <dbReference type="NCBI Taxonomy" id="3830"/>
    <lineage>
        <taxon>Eukaryota</taxon>
        <taxon>Viridiplantae</taxon>
        <taxon>Streptophyta</taxon>
        <taxon>Embryophyta</taxon>
        <taxon>Tracheophyta</taxon>
        <taxon>Spermatophyta</taxon>
        <taxon>Magnoliopsida</taxon>
        <taxon>eudicotyledons</taxon>
        <taxon>Gunneridae</taxon>
        <taxon>Pentapetalae</taxon>
        <taxon>rosids</taxon>
        <taxon>fabids</taxon>
        <taxon>Fabales</taxon>
        <taxon>Fabaceae</taxon>
        <taxon>Papilionoideae</taxon>
        <taxon>50 kb inversion clade</taxon>
        <taxon>genistoids sensu lato</taxon>
        <taxon>core genistoids</taxon>
        <taxon>Crotalarieae</taxon>
        <taxon>Crotalaria</taxon>
    </lineage>
</organism>
<dbReference type="SUPFAM" id="SSF49785">
    <property type="entry name" value="Galactose-binding domain-like"/>
    <property type="match status" value="1"/>
</dbReference>
<name>A0AAN9EJ15_CROPI</name>
<dbReference type="InterPro" id="IPR003305">
    <property type="entry name" value="CenC_carb-bd"/>
</dbReference>
<dbReference type="GO" id="GO:0031176">
    <property type="term" value="F:endo-1,4-beta-xylanase activity"/>
    <property type="evidence" value="ECO:0007669"/>
    <property type="project" value="UniProtKB-ARBA"/>
</dbReference>
<dbReference type="Pfam" id="PF02018">
    <property type="entry name" value="CBM_4_9"/>
    <property type="match status" value="1"/>
</dbReference>
<dbReference type="Gene3D" id="3.20.20.80">
    <property type="entry name" value="Glycosidases"/>
    <property type="match status" value="1"/>
</dbReference>
<evidence type="ECO:0000313" key="11">
    <source>
        <dbReference type="Proteomes" id="UP001372338"/>
    </source>
</evidence>
<keyword evidence="4" id="KW-0119">Carbohydrate metabolism</keyword>
<dbReference type="Pfam" id="PF00331">
    <property type="entry name" value="Glyco_hydro_10"/>
    <property type="match status" value="1"/>
</dbReference>
<dbReference type="Proteomes" id="UP001372338">
    <property type="component" value="Unassembled WGS sequence"/>
</dbReference>
<protein>
    <recommendedName>
        <fullName evidence="9">GH10 domain-containing protein</fullName>
    </recommendedName>
</protein>
<dbReference type="AlphaFoldDB" id="A0AAN9EJ15"/>
<dbReference type="InterPro" id="IPR001000">
    <property type="entry name" value="GH10_dom"/>
</dbReference>
<keyword evidence="8" id="KW-0732">Signal</keyword>
<evidence type="ECO:0000256" key="4">
    <source>
        <dbReference type="ARBA" id="ARBA00023277"/>
    </source>
</evidence>
<evidence type="ECO:0000256" key="7">
    <source>
        <dbReference type="PROSITE-ProRule" id="PRU10061"/>
    </source>
</evidence>
<keyword evidence="6" id="KW-0624">Polysaccharide degradation</keyword>
<evidence type="ECO:0000256" key="8">
    <source>
        <dbReference type="SAM" id="SignalP"/>
    </source>
</evidence>
<dbReference type="SUPFAM" id="SSF51445">
    <property type="entry name" value="(Trans)glycosidases"/>
    <property type="match status" value="1"/>
</dbReference>
<dbReference type="PANTHER" id="PTHR31490:SF2">
    <property type="entry name" value="GLYCOSYL HYDROLASE FAMILY 10 PROTEIN"/>
    <property type="match status" value="1"/>
</dbReference>
<dbReference type="InterPro" id="IPR044846">
    <property type="entry name" value="GH10"/>
</dbReference>
<comment type="caution">
    <text evidence="10">The sequence shown here is derived from an EMBL/GenBank/DDBJ whole genome shotgun (WGS) entry which is preliminary data.</text>
</comment>
<dbReference type="SMART" id="SM00633">
    <property type="entry name" value="Glyco_10"/>
    <property type="match status" value="1"/>
</dbReference>
<keyword evidence="2" id="KW-0677">Repeat</keyword>
<evidence type="ECO:0000256" key="1">
    <source>
        <dbReference type="ARBA" id="ARBA00007495"/>
    </source>
</evidence>
<comment type="similarity">
    <text evidence="1">Belongs to the glycosyl hydrolase 10 (cellulase F) family.</text>
</comment>
<dbReference type="PROSITE" id="PS00591">
    <property type="entry name" value="GH10_1"/>
    <property type="match status" value="1"/>
</dbReference>
<reference evidence="10 11" key="1">
    <citation type="submission" date="2024-01" db="EMBL/GenBank/DDBJ databases">
        <title>The genomes of 5 underutilized Papilionoideae crops provide insights into root nodulation and disease resistanc.</title>
        <authorList>
            <person name="Yuan L."/>
        </authorList>
    </citation>
    <scope>NUCLEOTIDE SEQUENCE [LARGE SCALE GENOMIC DNA]</scope>
    <source>
        <strain evidence="10">ZHUSHIDOU_FW_LH</strain>
        <tissue evidence="10">Leaf</tissue>
    </source>
</reference>
<feature type="signal peptide" evidence="8">
    <location>
        <begin position="1"/>
        <end position="23"/>
    </location>
</feature>
<dbReference type="PANTHER" id="PTHR31490">
    <property type="entry name" value="GLYCOSYL HYDROLASE"/>
    <property type="match status" value="1"/>
</dbReference>
<feature type="chain" id="PRO_5043054903" description="GH10 domain-containing protein" evidence="8">
    <location>
        <begin position="24"/>
        <end position="577"/>
    </location>
</feature>
<accession>A0AAN9EJ15</accession>
<keyword evidence="5" id="KW-0326">Glycosidase</keyword>
<gene>
    <name evidence="10" type="ORF">RIF29_32449</name>
</gene>
<evidence type="ECO:0000256" key="6">
    <source>
        <dbReference type="ARBA" id="ARBA00023326"/>
    </source>
</evidence>
<evidence type="ECO:0000256" key="2">
    <source>
        <dbReference type="ARBA" id="ARBA00022737"/>
    </source>
</evidence>
<dbReference type="InterPro" id="IPR017853">
    <property type="entry name" value="GH"/>
</dbReference>
<dbReference type="InterPro" id="IPR008979">
    <property type="entry name" value="Galactose-bd-like_sf"/>
</dbReference>
<dbReference type="EMBL" id="JAYWIO010000006">
    <property type="protein sequence ID" value="KAK7258049.1"/>
    <property type="molecule type" value="Genomic_DNA"/>
</dbReference>
<evidence type="ECO:0000313" key="10">
    <source>
        <dbReference type="EMBL" id="KAK7258049.1"/>
    </source>
</evidence>
<evidence type="ECO:0000259" key="9">
    <source>
        <dbReference type="PROSITE" id="PS51760"/>
    </source>
</evidence>
<dbReference type="InterPro" id="IPR031158">
    <property type="entry name" value="GH10_AS"/>
</dbReference>
<proteinExistence type="inferred from homology"/>
<keyword evidence="11" id="KW-1185">Reference proteome</keyword>
<sequence>MTKNTSLLLLLCVILLAGFEVEALPYDYSATIECLAHPQKPQYDGGIIQNPELNNGLHGWTSFGGAIIEHRELLGNKYVVARSRNQPHDSVSQKIHLRKGKHYVLSAWLQVSGGNVPVTAVVKTTNGFKLAGATVAESNCWSMLKGGLTADTSGAAELYFESKNTSVEIWIDSISLQPFTETEWRSHQHQSIEKARKRKVLVQAIDEKGNPVPNATVSFLQKSLGFPFGSAINNNILNNIAYQNWFTSRFTVATFANEMKWYSTENAQGQENYAVADAMLQFAKQHNIAVRGHNIFWDDPKYQPGWVPSLPPNQLRLAVVKRLQSVVARYKGQLIGWDVVNENMHFSFFESKLGQQFSSQVFRVVHKIDPRVTLFLNEYNTIEDSRDGSVAPSKYIQKLRQIQSYPGNQGLPFGIGVESHFPSGAPNLPYMRASIDTLASTGYPVWITELDVENQPNQAQYFEQVLREAHSHPKVQGIVLWTAWSPNGDCYRICLVDRNFRNLPAGDVLDKLLREWGLKKLSGITDQNGYVEASLFHGDYEVEISHPFNKNHNFTQQLQVNSNDESKKATQFVQFSI</sequence>
<dbReference type="GO" id="GO:0000272">
    <property type="term" value="P:polysaccharide catabolic process"/>
    <property type="evidence" value="ECO:0007669"/>
    <property type="project" value="UniProtKB-KW"/>
</dbReference>
<evidence type="ECO:0000256" key="5">
    <source>
        <dbReference type="ARBA" id="ARBA00023295"/>
    </source>
</evidence>
<dbReference type="PROSITE" id="PS51760">
    <property type="entry name" value="GH10_2"/>
    <property type="match status" value="1"/>
</dbReference>
<evidence type="ECO:0000256" key="3">
    <source>
        <dbReference type="ARBA" id="ARBA00022801"/>
    </source>
</evidence>
<feature type="domain" description="GH10" evidence="9">
    <location>
        <begin position="214"/>
        <end position="512"/>
    </location>
</feature>
<keyword evidence="3" id="KW-0378">Hydrolase</keyword>